<dbReference type="AlphaFoldDB" id="A0A917UMP4"/>
<reference evidence="1" key="2">
    <citation type="submission" date="2020-09" db="EMBL/GenBank/DDBJ databases">
        <authorList>
            <person name="Sun Q."/>
            <person name="Ohkuma M."/>
        </authorList>
    </citation>
    <scope>NUCLEOTIDE SEQUENCE</scope>
    <source>
        <strain evidence="1">JCM 14371</strain>
    </source>
</reference>
<keyword evidence="2" id="KW-1185">Reference proteome</keyword>
<gene>
    <name evidence="1" type="ORF">GCM10008939_11090</name>
</gene>
<protein>
    <submittedName>
        <fullName evidence="1">Uncharacterized protein</fullName>
    </submittedName>
</protein>
<dbReference type="RefSeq" id="WP_188961259.1">
    <property type="nucleotide sequence ID" value="NZ_BMOE01000002.1"/>
</dbReference>
<dbReference type="Proteomes" id="UP000635726">
    <property type="component" value="Unassembled WGS sequence"/>
</dbReference>
<evidence type="ECO:0000313" key="2">
    <source>
        <dbReference type="Proteomes" id="UP000635726"/>
    </source>
</evidence>
<proteinExistence type="predicted"/>
<organism evidence="1 2">
    <name type="scientific">Deinococcus aquiradiocola</name>
    <dbReference type="NCBI Taxonomy" id="393059"/>
    <lineage>
        <taxon>Bacteria</taxon>
        <taxon>Thermotogati</taxon>
        <taxon>Deinococcota</taxon>
        <taxon>Deinococci</taxon>
        <taxon>Deinococcales</taxon>
        <taxon>Deinococcaceae</taxon>
        <taxon>Deinococcus</taxon>
    </lineage>
</organism>
<sequence>MIHCPNDHTVMLPATLRQLRLVVQLQADAGFFSASGSDLKVYTCPRCGLTHLYAEPPLGQATDMSVTATRTA</sequence>
<reference evidence="1" key="1">
    <citation type="journal article" date="2014" name="Int. J. Syst. Evol. Microbiol.">
        <title>Complete genome sequence of Corynebacterium casei LMG S-19264T (=DSM 44701T), isolated from a smear-ripened cheese.</title>
        <authorList>
            <consortium name="US DOE Joint Genome Institute (JGI-PGF)"/>
            <person name="Walter F."/>
            <person name="Albersmeier A."/>
            <person name="Kalinowski J."/>
            <person name="Ruckert C."/>
        </authorList>
    </citation>
    <scope>NUCLEOTIDE SEQUENCE</scope>
    <source>
        <strain evidence="1">JCM 14371</strain>
    </source>
</reference>
<evidence type="ECO:0000313" key="1">
    <source>
        <dbReference type="EMBL" id="GGJ68451.1"/>
    </source>
</evidence>
<dbReference type="EMBL" id="BMOE01000002">
    <property type="protein sequence ID" value="GGJ68451.1"/>
    <property type="molecule type" value="Genomic_DNA"/>
</dbReference>
<name>A0A917UMP4_9DEIO</name>
<comment type="caution">
    <text evidence="1">The sequence shown here is derived from an EMBL/GenBank/DDBJ whole genome shotgun (WGS) entry which is preliminary data.</text>
</comment>
<accession>A0A917UMP4</accession>